<dbReference type="Proteomes" id="UP001150603">
    <property type="component" value="Unassembled WGS sequence"/>
</dbReference>
<evidence type="ECO:0000313" key="2">
    <source>
        <dbReference type="Proteomes" id="UP001150603"/>
    </source>
</evidence>
<evidence type="ECO:0000313" key="1">
    <source>
        <dbReference type="EMBL" id="KAJ1940650.1"/>
    </source>
</evidence>
<reference evidence="1" key="1">
    <citation type="submission" date="2022-07" db="EMBL/GenBank/DDBJ databases">
        <title>Phylogenomic reconstructions and comparative analyses of Kickxellomycotina fungi.</title>
        <authorList>
            <person name="Reynolds N.K."/>
            <person name="Stajich J.E."/>
            <person name="Barry K."/>
            <person name="Grigoriev I.V."/>
            <person name="Crous P."/>
            <person name="Smith M.E."/>
        </authorList>
    </citation>
    <scope>NUCLEOTIDE SEQUENCE</scope>
    <source>
        <strain evidence="1">NRRL 5244</strain>
    </source>
</reference>
<protein>
    <submittedName>
        <fullName evidence="1">Uncharacterized protein</fullName>
    </submittedName>
</protein>
<dbReference type="EMBL" id="JANBPW010002484">
    <property type="protein sequence ID" value="KAJ1940650.1"/>
    <property type="molecule type" value="Genomic_DNA"/>
</dbReference>
<name>A0ACC1J7L1_9FUNG</name>
<organism evidence="1 2">
    <name type="scientific">Linderina macrospora</name>
    <dbReference type="NCBI Taxonomy" id="4868"/>
    <lineage>
        <taxon>Eukaryota</taxon>
        <taxon>Fungi</taxon>
        <taxon>Fungi incertae sedis</taxon>
        <taxon>Zoopagomycota</taxon>
        <taxon>Kickxellomycotina</taxon>
        <taxon>Kickxellomycetes</taxon>
        <taxon>Kickxellales</taxon>
        <taxon>Kickxellaceae</taxon>
        <taxon>Linderina</taxon>
    </lineage>
</organism>
<comment type="caution">
    <text evidence="1">The sequence shown here is derived from an EMBL/GenBank/DDBJ whole genome shotgun (WGS) entry which is preliminary data.</text>
</comment>
<feature type="non-terminal residue" evidence="1">
    <location>
        <position position="625"/>
    </location>
</feature>
<proteinExistence type="predicted"/>
<keyword evidence="2" id="KW-1185">Reference proteome</keyword>
<gene>
    <name evidence="1" type="ORF">FBU59_003748</name>
</gene>
<accession>A0ACC1J7L1</accession>
<sequence length="625" mass="69578">MVYQLLLFARNGYKQEIIGGIFSVFDAFEVEGGQELADIEGTVMLHIAYSIKQDLDLGSAVVAYAKEMNSMSRSLSTFSFACLLSLARIHRFEETITGFLRTTVIKSIHDSLVLSTTPWIRPYLPAVVLDAQSLFETVVARTSYGWDQVTQSFIHLCLGLVESAASKRSSYSAQACSRVHSICVNSLQSAFKMHEFVRSEIISQILHRVAFQNDSYTVCLELLGNLVEDDPDAVGKYWSKIMDVFDSISVLDAQTVECLIKAVLSILVDETPFRNSLLLVIRKILFAHSIEDRHKALAALFAMIAGISEALQEYGAGRQADLLSSVLLEMIGLLRRCFTQQAEVKVRAYEGLSALLERDSVRTNSMLLNALHSIFRVEFSKYYEGNTGYDSPINIQKCLNPSTHKAAMPIGSFLQCYAKLTSAQAIILAQNNAGSSRSVGVANESCDQLRDLCVRFTKAEMEDFELDPTGDYSINSPSALRNHNTIRLVIGCLDACFEHAAMHSMRGSCSCAIDDPDIALQLFVKYSRFADTLCTRCLDDKNKRIITHSAELSLVSIESATSLLQLILPDRQRQDDDRHPMNAANGHDWFVERTGRAIVWSASQQLIRHLLETCLLRIAGAKVEQ</sequence>